<feature type="region of interest" description="Disordered" evidence="1">
    <location>
        <begin position="52"/>
        <end position="72"/>
    </location>
</feature>
<dbReference type="PANTHER" id="PTHR33676:SF3">
    <property type="entry name" value="COLD-REGULATED PROTEIN 27"/>
    <property type="match status" value="1"/>
</dbReference>
<keyword evidence="3" id="KW-1185">Reference proteome</keyword>
<proteinExistence type="predicted"/>
<organism evidence="2 3">
    <name type="scientific">Abeliophyllum distichum</name>
    <dbReference type="NCBI Taxonomy" id="126358"/>
    <lineage>
        <taxon>Eukaryota</taxon>
        <taxon>Viridiplantae</taxon>
        <taxon>Streptophyta</taxon>
        <taxon>Embryophyta</taxon>
        <taxon>Tracheophyta</taxon>
        <taxon>Spermatophyta</taxon>
        <taxon>Magnoliopsida</taxon>
        <taxon>eudicotyledons</taxon>
        <taxon>Gunneridae</taxon>
        <taxon>Pentapetalae</taxon>
        <taxon>asterids</taxon>
        <taxon>lamiids</taxon>
        <taxon>Lamiales</taxon>
        <taxon>Oleaceae</taxon>
        <taxon>Forsythieae</taxon>
        <taxon>Abeliophyllum</taxon>
    </lineage>
</organism>
<evidence type="ECO:0000313" key="2">
    <source>
        <dbReference type="EMBL" id="KAL2460249.1"/>
    </source>
</evidence>
<protein>
    <submittedName>
        <fullName evidence="2">Cold regulated protein 27</fullName>
    </submittedName>
</protein>
<reference evidence="3" key="1">
    <citation type="submission" date="2024-07" db="EMBL/GenBank/DDBJ databases">
        <title>Two chromosome-level genome assemblies of Korean endemic species Abeliophyllum distichum and Forsythia ovata (Oleaceae).</title>
        <authorList>
            <person name="Jang H."/>
        </authorList>
    </citation>
    <scope>NUCLEOTIDE SEQUENCE [LARGE SCALE GENOMIC DNA]</scope>
</reference>
<dbReference type="PANTHER" id="PTHR33676">
    <property type="entry name" value="COLD REGULATED PROTEIN 27"/>
    <property type="match status" value="1"/>
</dbReference>
<dbReference type="EMBL" id="JBFOLK010000014">
    <property type="protein sequence ID" value="KAL2460249.1"/>
    <property type="molecule type" value="Genomic_DNA"/>
</dbReference>
<comment type="caution">
    <text evidence="2">The sequence shown here is derived from an EMBL/GenBank/DDBJ whole genome shotgun (WGS) entry which is preliminary data.</text>
</comment>
<evidence type="ECO:0000256" key="1">
    <source>
        <dbReference type="SAM" id="MobiDB-lite"/>
    </source>
</evidence>
<sequence length="276" mass="31013">MEGNYGLENQPAPAGSEVTEFCANELTRSNSDLPTLIADKYADILRGSANATPLDRGLDDENKGDSSSAKGRKNDFLMDNCKAWTNEKHSLYLNHLEVSFVKQLNQSMGCISQKRPSSVHNASEQFSILWRDCWQKINYERGQPLLHTSTDSHDTLKSPWIYGSRQTRKQCPLPSADIQESLKLQNADKHTTRKRVSSQGLATYSQQLLASNLYHGDSLEFLTEGTGQNFVDEGGQNNHPNISSQAKRLKRALVDSSDHDQIVPLWEMSYSRQFSC</sequence>
<accession>A0ABD1P8P0</accession>
<dbReference type="AlphaFoldDB" id="A0ABD1P8P0"/>
<gene>
    <name evidence="2" type="ORF">Adt_43669</name>
</gene>
<name>A0ABD1P8P0_9LAMI</name>
<evidence type="ECO:0000313" key="3">
    <source>
        <dbReference type="Proteomes" id="UP001604336"/>
    </source>
</evidence>
<dbReference type="InterPro" id="IPR044678">
    <property type="entry name" value="COR27/28"/>
</dbReference>
<dbReference type="Proteomes" id="UP001604336">
    <property type="component" value="Unassembled WGS sequence"/>
</dbReference>